<dbReference type="Proteomes" id="UP001432000">
    <property type="component" value="Chromosome"/>
</dbReference>
<dbReference type="EMBL" id="CP147846">
    <property type="protein sequence ID" value="WXG71469.1"/>
    <property type="molecule type" value="Genomic_DNA"/>
</dbReference>
<accession>A0ABZ2PQR4</accession>
<dbReference type="RefSeq" id="WP_338893193.1">
    <property type="nucleotide sequence ID" value="NZ_CP147846.1"/>
</dbReference>
<evidence type="ECO:0000313" key="3">
    <source>
        <dbReference type="Proteomes" id="UP001432000"/>
    </source>
</evidence>
<dbReference type="PANTHER" id="PTHR30543:SF21">
    <property type="entry name" value="NAD(P)H-DEPENDENT FMN REDUCTASE LOT6"/>
    <property type="match status" value="1"/>
</dbReference>
<keyword evidence="3" id="KW-1185">Reference proteome</keyword>
<evidence type="ECO:0000313" key="2">
    <source>
        <dbReference type="EMBL" id="WXG71469.1"/>
    </source>
</evidence>
<sequence length="188" mass="20095">MTTSPIELAVVVGSVRPGRLGPTVAEWFLRIVAERPEFVANTIDLIDLNLPADLSPSPGADTLAAGISSADAVVLVTPEYNHGYPGSLKNALDIVKYEWRGKPVGFVSYGGLYGGARAVEQLRQVAAELHMVSVRDSVGFPRARKTFGPDPVVVDGPAADSAARMLDQLHWWATAATTQRALRSYPGQ</sequence>
<dbReference type="InterPro" id="IPR050712">
    <property type="entry name" value="NAD(P)H-dep_reductase"/>
</dbReference>
<feature type="domain" description="NADPH-dependent FMN reductase-like" evidence="1">
    <location>
        <begin position="8"/>
        <end position="143"/>
    </location>
</feature>
<dbReference type="GO" id="GO:0016491">
    <property type="term" value="F:oxidoreductase activity"/>
    <property type="evidence" value="ECO:0007669"/>
    <property type="project" value="UniProtKB-KW"/>
</dbReference>
<dbReference type="InterPro" id="IPR005025">
    <property type="entry name" value="FMN_Rdtase-like_dom"/>
</dbReference>
<dbReference type="InterPro" id="IPR029039">
    <property type="entry name" value="Flavoprotein-like_sf"/>
</dbReference>
<dbReference type="EC" id="1.-.-.-" evidence="2"/>
<protein>
    <submittedName>
        <fullName evidence="2">NAD(P)H-dependent oxidoreductase</fullName>
        <ecNumber evidence="2">1.-.-.-</ecNumber>
    </submittedName>
</protein>
<name>A0ABZ2PQR4_9NOCA</name>
<reference evidence="2 3" key="1">
    <citation type="submission" date="2024-03" db="EMBL/GenBank/DDBJ databases">
        <title>Natural products discovery in diverse microorganisms through a two-stage MS feature dereplication strategy.</title>
        <authorList>
            <person name="Zhang R."/>
        </authorList>
    </citation>
    <scope>NUCLEOTIDE SEQUENCE [LARGE SCALE GENOMIC DNA]</scope>
    <source>
        <strain evidence="2 3">18930</strain>
    </source>
</reference>
<gene>
    <name evidence="2" type="ORF">WDS16_13855</name>
</gene>
<dbReference type="Gene3D" id="3.40.50.360">
    <property type="match status" value="1"/>
</dbReference>
<organism evidence="2 3">
    <name type="scientific">Rhodococcus sovatensis</name>
    <dbReference type="NCBI Taxonomy" id="1805840"/>
    <lineage>
        <taxon>Bacteria</taxon>
        <taxon>Bacillati</taxon>
        <taxon>Actinomycetota</taxon>
        <taxon>Actinomycetes</taxon>
        <taxon>Mycobacteriales</taxon>
        <taxon>Nocardiaceae</taxon>
        <taxon>Rhodococcus</taxon>
    </lineage>
</organism>
<keyword evidence="2" id="KW-0560">Oxidoreductase</keyword>
<dbReference type="Pfam" id="PF03358">
    <property type="entry name" value="FMN_red"/>
    <property type="match status" value="1"/>
</dbReference>
<evidence type="ECO:0000259" key="1">
    <source>
        <dbReference type="Pfam" id="PF03358"/>
    </source>
</evidence>
<proteinExistence type="predicted"/>
<dbReference type="PANTHER" id="PTHR30543">
    <property type="entry name" value="CHROMATE REDUCTASE"/>
    <property type="match status" value="1"/>
</dbReference>
<dbReference type="SUPFAM" id="SSF52218">
    <property type="entry name" value="Flavoproteins"/>
    <property type="match status" value="1"/>
</dbReference>